<dbReference type="AlphaFoldDB" id="W4L4H7"/>
<evidence type="ECO:0000313" key="1">
    <source>
        <dbReference type="EMBL" id="ETW93008.1"/>
    </source>
</evidence>
<dbReference type="EMBL" id="AZHW01001329">
    <property type="protein sequence ID" value="ETW93008.1"/>
    <property type="molecule type" value="Genomic_DNA"/>
</dbReference>
<accession>W4L4H7</accession>
<sequence>MSSAGSITANISKGAGHVAIDGELNYQENGEYVRRPAIRAALANPANGYIDLLRSVFKVPEAIIRYVARYWYPEDITAPQVWWKDKQPVEPLFRQSLIEAIDLAGNLPVDSYWMPIGHRNVDRDYVPEGIYRTDEYPFEVVLTKSEYQLTRLIVTPPIPTPRDTERFTEPSNIWVVKQLREVLPIGQRRVEGDLVVINLYETQESSQYRGRANTD</sequence>
<evidence type="ECO:0000313" key="2">
    <source>
        <dbReference type="Proteomes" id="UP000019141"/>
    </source>
</evidence>
<organism evidence="1 2">
    <name type="scientific">Entotheonella factor</name>
    <dbReference type="NCBI Taxonomy" id="1429438"/>
    <lineage>
        <taxon>Bacteria</taxon>
        <taxon>Pseudomonadati</taxon>
        <taxon>Nitrospinota/Tectimicrobiota group</taxon>
        <taxon>Candidatus Tectimicrobiota</taxon>
        <taxon>Candidatus Entotheonellia</taxon>
        <taxon>Candidatus Entotheonellales</taxon>
        <taxon>Candidatus Entotheonellaceae</taxon>
        <taxon>Candidatus Entotheonella</taxon>
    </lineage>
</organism>
<name>W4L4H7_ENTF1</name>
<keyword evidence="2" id="KW-1185">Reference proteome</keyword>
<reference evidence="1 2" key="1">
    <citation type="journal article" date="2014" name="Nature">
        <title>An environmental bacterial taxon with a large and distinct metabolic repertoire.</title>
        <authorList>
            <person name="Wilson M.C."/>
            <person name="Mori T."/>
            <person name="Ruckert C."/>
            <person name="Uria A.R."/>
            <person name="Helf M.J."/>
            <person name="Takada K."/>
            <person name="Gernert C."/>
            <person name="Steffens U.A."/>
            <person name="Heycke N."/>
            <person name="Schmitt S."/>
            <person name="Rinke C."/>
            <person name="Helfrich E.J."/>
            <person name="Brachmann A.O."/>
            <person name="Gurgui C."/>
            <person name="Wakimoto T."/>
            <person name="Kracht M."/>
            <person name="Crusemann M."/>
            <person name="Hentschel U."/>
            <person name="Abe I."/>
            <person name="Matsunaga S."/>
            <person name="Kalinowski J."/>
            <person name="Takeyama H."/>
            <person name="Piel J."/>
        </authorList>
    </citation>
    <scope>NUCLEOTIDE SEQUENCE [LARGE SCALE GENOMIC DNA]</scope>
    <source>
        <strain evidence="2">TSY1</strain>
    </source>
</reference>
<dbReference type="Proteomes" id="UP000019141">
    <property type="component" value="Unassembled WGS sequence"/>
</dbReference>
<proteinExistence type="predicted"/>
<gene>
    <name evidence="1" type="ORF">ETSY1_41125</name>
</gene>
<comment type="caution">
    <text evidence="1">The sequence shown here is derived from an EMBL/GenBank/DDBJ whole genome shotgun (WGS) entry which is preliminary data.</text>
</comment>
<protein>
    <submittedName>
        <fullName evidence="1">Uncharacterized protein</fullName>
    </submittedName>
</protein>
<dbReference type="HOGENOM" id="CLU_1292473_0_0_7"/>